<keyword evidence="1" id="KW-0436">Ligase</keyword>
<dbReference type="Gene3D" id="3.30.470.20">
    <property type="entry name" value="ATP-grasp fold, B domain"/>
    <property type="match status" value="1"/>
</dbReference>
<sequence>MKSIIFFETYKSGSSREGIIAAKSLGFKVHLLTSNKRILDEKDEFIEIDEFHFVDFDELDHIRETIAQIQQNEHVVCLISFIDSYVYLAASFSNELCGTNLSVDAFKVMEDKLLTRNQLQNQPFSPFFDILPYEASLRHFFKNVKNNFPLILKLPKSCGSKHVYLIKNRAQLRNRIHFLRTRFDDDLLIEEYLSGPQVIVEAIVHQGNIQIATIVEQEITKTEKFIVTGYSISPNALENTYKDSLIQTANDIIQTFGLENGNCHLEMRYVQNSWKLIEANPRISGGVMNDLIQEAYGFNYAEQILNVYLGNAPTLHRTKEETVYAHYLTVDQYGELMKVDGKQTALEQQGVLKVFIKPKKGKILSPPLSMGDRYGYVLAKGKTKDEAKKNAIDAASQIEFHITPL</sequence>
<dbReference type="Pfam" id="PF18130">
    <property type="entry name" value="ATPgrasp_N"/>
    <property type="match status" value="1"/>
</dbReference>
<evidence type="ECO:0000313" key="7">
    <source>
        <dbReference type="Proteomes" id="UP000274033"/>
    </source>
</evidence>
<organism evidence="6 7">
    <name type="scientific">Lysinibacillus composti</name>
    <dbReference type="NCBI Taxonomy" id="720633"/>
    <lineage>
        <taxon>Bacteria</taxon>
        <taxon>Bacillati</taxon>
        <taxon>Bacillota</taxon>
        <taxon>Bacilli</taxon>
        <taxon>Bacillales</taxon>
        <taxon>Bacillaceae</taxon>
        <taxon>Lysinibacillus</taxon>
    </lineage>
</organism>
<accession>A0A3N9UNJ8</accession>
<evidence type="ECO:0000256" key="1">
    <source>
        <dbReference type="ARBA" id="ARBA00022598"/>
    </source>
</evidence>
<dbReference type="PANTHER" id="PTHR43585">
    <property type="entry name" value="FUMIPYRROLE BIOSYNTHESIS PROTEIN C"/>
    <property type="match status" value="1"/>
</dbReference>
<dbReference type="PANTHER" id="PTHR43585:SF2">
    <property type="entry name" value="ATP-GRASP ENZYME FSQD"/>
    <property type="match status" value="1"/>
</dbReference>
<keyword evidence="7" id="KW-1185">Reference proteome</keyword>
<dbReference type="OrthoDB" id="9803907at2"/>
<dbReference type="GO" id="GO:0005524">
    <property type="term" value="F:ATP binding"/>
    <property type="evidence" value="ECO:0007669"/>
    <property type="project" value="UniProtKB-UniRule"/>
</dbReference>
<evidence type="ECO:0000256" key="2">
    <source>
        <dbReference type="ARBA" id="ARBA00022741"/>
    </source>
</evidence>
<evidence type="ECO:0000256" key="4">
    <source>
        <dbReference type="PROSITE-ProRule" id="PRU00409"/>
    </source>
</evidence>
<gene>
    <name evidence="6" type="ORF">EBB45_16415</name>
</gene>
<dbReference type="RefSeq" id="WP_124766430.1">
    <property type="nucleotide sequence ID" value="NZ_JAFBDY010000019.1"/>
</dbReference>
<dbReference type="Proteomes" id="UP000274033">
    <property type="component" value="Unassembled WGS sequence"/>
</dbReference>
<comment type="caution">
    <text evidence="6">The sequence shown here is derived from an EMBL/GenBank/DDBJ whole genome shotgun (WGS) entry which is preliminary data.</text>
</comment>
<dbReference type="SUPFAM" id="SSF56059">
    <property type="entry name" value="Glutathione synthetase ATP-binding domain-like"/>
    <property type="match status" value="1"/>
</dbReference>
<proteinExistence type="predicted"/>
<feature type="domain" description="ATP-grasp" evidence="5">
    <location>
        <begin position="111"/>
        <end position="309"/>
    </location>
</feature>
<reference evidence="6 7" key="1">
    <citation type="journal article" date="2013" name="J. Microbiol.">
        <title>Lysinibacillus chungkukjangi sp. nov., isolated from Chungkukjang, Korean fermented soybean food.</title>
        <authorList>
            <person name="Kim S.J."/>
            <person name="Jang Y.H."/>
            <person name="Hamada M."/>
            <person name="Ahn J.H."/>
            <person name="Weon H.Y."/>
            <person name="Suzuki K."/>
            <person name="Whang K.S."/>
            <person name="Kwon S.W."/>
        </authorList>
    </citation>
    <scope>NUCLEOTIDE SEQUENCE [LARGE SCALE GENOMIC DNA]</scope>
    <source>
        <strain evidence="6 7">MCCC 1A12701</strain>
    </source>
</reference>
<dbReference type="InterPro" id="IPR005479">
    <property type="entry name" value="CPAse_ATP-bd"/>
</dbReference>
<dbReference type="InterPro" id="IPR041472">
    <property type="entry name" value="BL00235/CARNS1_N"/>
</dbReference>
<dbReference type="AlphaFoldDB" id="A0A3N9UNJ8"/>
<evidence type="ECO:0000313" key="6">
    <source>
        <dbReference type="EMBL" id="RQW73456.1"/>
    </source>
</evidence>
<protein>
    <submittedName>
        <fullName evidence="6">ATP-grasp domain-containing protein</fullName>
    </submittedName>
</protein>
<dbReference type="PROSITE" id="PS50975">
    <property type="entry name" value="ATP_GRASP"/>
    <property type="match status" value="1"/>
</dbReference>
<dbReference type="Pfam" id="PF18603">
    <property type="entry name" value="LAL_C2"/>
    <property type="match status" value="1"/>
</dbReference>
<dbReference type="PROSITE" id="PS00867">
    <property type="entry name" value="CPSASE_2"/>
    <property type="match status" value="1"/>
</dbReference>
<name>A0A3N9UNJ8_9BACI</name>
<dbReference type="Pfam" id="PF13535">
    <property type="entry name" value="ATP-grasp_4"/>
    <property type="match status" value="1"/>
</dbReference>
<dbReference type="InterPro" id="IPR052032">
    <property type="entry name" value="ATP-dep_AA_Ligase"/>
</dbReference>
<evidence type="ECO:0000259" key="5">
    <source>
        <dbReference type="PROSITE" id="PS50975"/>
    </source>
</evidence>
<dbReference type="EMBL" id="RRCT01000020">
    <property type="protein sequence ID" value="RQW73456.1"/>
    <property type="molecule type" value="Genomic_DNA"/>
</dbReference>
<dbReference type="InterPro" id="IPR011761">
    <property type="entry name" value="ATP-grasp"/>
</dbReference>
<dbReference type="GO" id="GO:0046872">
    <property type="term" value="F:metal ion binding"/>
    <property type="evidence" value="ECO:0007669"/>
    <property type="project" value="InterPro"/>
</dbReference>
<dbReference type="GO" id="GO:0016874">
    <property type="term" value="F:ligase activity"/>
    <property type="evidence" value="ECO:0007669"/>
    <property type="project" value="UniProtKB-KW"/>
</dbReference>
<dbReference type="InterPro" id="IPR040570">
    <property type="entry name" value="LAL_C2"/>
</dbReference>
<keyword evidence="2 4" id="KW-0547">Nucleotide-binding</keyword>
<keyword evidence="3 4" id="KW-0067">ATP-binding</keyword>
<evidence type="ECO:0000256" key="3">
    <source>
        <dbReference type="ARBA" id="ARBA00022840"/>
    </source>
</evidence>